<proteinExistence type="predicted"/>
<gene>
    <name evidence="1" type="ORF">ACFYKX_12990</name>
</gene>
<evidence type="ECO:0000313" key="1">
    <source>
        <dbReference type="EMBL" id="MFE8701513.1"/>
    </source>
</evidence>
<accession>A0ABW6KFB1</accession>
<dbReference type="RefSeq" id="WP_389361471.1">
    <property type="nucleotide sequence ID" value="NZ_JBIACK010000005.1"/>
</dbReference>
<dbReference type="Proteomes" id="UP001601059">
    <property type="component" value="Unassembled WGS sequence"/>
</dbReference>
<protein>
    <submittedName>
        <fullName evidence="1">Uncharacterized protein</fullName>
    </submittedName>
</protein>
<evidence type="ECO:0000313" key="2">
    <source>
        <dbReference type="Proteomes" id="UP001601059"/>
    </source>
</evidence>
<reference evidence="1 2" key="1">
    <citation type="submission" date="2024-08" db="EMBL/GenBank/DDBJ databases">
        <title>Two novel Cytobacillus novel species.</title>
        <authorList>
            <person name="Liu G."/>
        </authorList>
    </citation>
    <scope>NUCLEOTIDE SEQUENCE [LARGE SCALE GENOMIC DNA]</scope>
    <source>
        <strain evidence="1 2">FJAT-54145</strain>
    </source>
</reference>
<dbReference type="EMBL" id="JBIACK010000005">
    <property type="protein sequence ID" value="MFE8701513.1"/>
    <property type="molecule type" value="Genomic_DNA"/>
</dbReference>
<organism evidence="1 2">
    <name type="scientific">Cytobacillus spartinae</name>
    <dbReference type="NCBI Taxonomy" id="3299023"/>
    <lineage>
        <taxon>Bacteria</taxon>
        <taxon>Bacillati</taxon>
        <taxon>Bacillota</taxon>
        <taxon>Bacilli</taxon>
        <taxon>Bacillales</taxon>
        <taxon>Bacillaceae</taxon>
        <taxon>Cytobacillus</taxon>
    </lineage>
</organism>
<keyword evidence="2" id="KW-1185">Reference proteome</keyword>
<sequence>MNSIEYTEFKWGENDFFIKVKVENMDQFNVIFPYAYANGSMNNFACVSLEEDVFRTGERKF</sequence>
<comment type="caution">
    <text evidence="1">The sequence shown here is derived from an EMBL/GenBank/DDBJ whole genome shotgun (WGS) entry which is preliminary data.</text>
</comment>
<name>A0ABW6KFB1_9BACI</name>